<protein>
    <recommendedName>
        <fullName evidence="3">YdgH/BhsA/McbA-like domain-containing protein</fullName>
    </recommendedName>
</protein>
<dbReference type="InterPro" id="IPR051096">
    <property type="entry name" value="BhsA/McbA_stress_biofilm_assoc"/>
</dbReference>
<comment type="caution">
    <text evidence="4">The sequence shown here is derived from an EMBL/GenBank/DDBJ whole genome shotgun (WGS) entry which is preliminary data.</text>
</comment>
<name>D4F0N4_EDWTA</name>
<dbReference type="Proteomes" id="UP000003692">
    <property type="component" value="Unassembled WGS sequence"/>
</dbReference>
<dbReference type="EMBL" id="ADGK01000012">
    <property type="protein sequence ID" value="EFE24544.1"/>
    <property type="molecule type" value="Genomic_DNA"/>
</dbReference>
<accession>D4F0N4</accession>
<dbReference type="HOGENOM" id="CLU_158602_0_1_6"/>
<reference evidence="4 5" key="1">
    <citation type="submission" date="2010-02" db="EMBL/GenBank/DDBJ databases">
        <authorList>
            <person name="Weinstock G."/>
            <person name="Sodergren E."/>
            <person name="Clifton S."/>
            <person name="Fulton L."/>
            <person name="Fulton B."/>
            <person name="Courtney L."/>
            <person name="Fronick C."/>
            <person name="Harrison M."/>
            <person name="Strong C."/>
            <person name="Farmer C."/>
            <person name="Delahaunty K."/>
            <person name="Markovic C."/>
            <person name="Hall O."/>
            <person name="Minx P."/>
            <person name="Tomlinson C."/>
            <person name="Mitreva M."/>
            <person name="Nelson J."/>
            <person name="Hou S."/>
            <person name="Wollam A."/>
            <person name="Pepin K.H."/>
            <person name="Johnson M."/>
            <person name="Bhonagiri V."/>
            <person name="Zhang X."/>
            <person name="Suruliraj S."/>
            <person name="Warren W."/>
            <person name="Chinwalla A."/>
            <person name="Mardis E.R."/>
            <person name="Wilson R.K."/>
        </authorList>
    </citation>
    <scope>NUCLEOTIDE SEQUENCE [LARGE SCALE GENOMIC DNA]</scope>
    <source>
        <strain evidence="4 5">ATCC 23685</strain>
    </source>
</reference>
<evidence type="ECO:0000259" key="3">
    <source>
        <dbReference type="Pfam" id="PF07338"/>
    </source>
</evidence>
<dbReference type="InterPro" id="IPR036275">
    <property type="entry name" value="YdgH-like_sf"/>
</dbReference>
<dbReference type="Pfam" id="PF07338">
    <property type="entry name" value="YdgH_BhsA-like"/>
    <property type="match status" value="1"/>
</dbReference>
<evidence type="ECO:0000256" key="2">
    <source>
        <dbReference type="SAM" id="SignalP"/>
    </source>
</evidence>
<feature type="chain" id="PRO_5003056542" description="YdgH/BhsA/McbA-like domain-containing protein" evidence="2">
    <location>
        <begin position="29"/>
        <end position="98"/>
    </location>
</feature>
<dbReference type="InterPro" id="IPR025543">
    <property type="entry name" value="Dodecin-like"/>
</dbReference>
<evidence type="ECO:0000256" key="1">
    <source>
        <dbReference type="ARBA" id="ARBA00022729"/>
    </source>
</evidence>
<gene>
    <name evidence="4" type="ORF">EDWATA_00262</name>
</gene>
<evidence type="ECO:0000313" key="4">
    <source>
        <dbReference type="EMBL" id="EFE24544.1"/>
    </source>
</evidence>
<sequence length="98" mass="10513">MIRKEPPMKTSRLLLTLCLLGLSVTANAASEISGNQGNALMAREFAVISVNHDVINVQDAMADIRAQAATEGAAYYQIIAIHEPLANGQIHVSAVLYH</sequence>
<organism evidence="4 5">
    <name type="scientific">Edwardsiella tarda ATCC 23685</name>
    <dbReference type="NCBI Taxonomy" id="500638"/>
    <lineage>
        <taxon>Bacteria</taxon>
        <taxon>Pseudomonadati</taxon>
        <taxon>Pseudomonadota</taxon>
        <taxon>Gammaproteobacteria</taxon>
        <taxon>Enterobacterales</taxon>
        <taxon>Hafniaceae</taxon>
        <taxon>Edwardsiella</taxon>
    </lineage>
</organism>
<keyword evidence="1 2" id="KW-0732">Signal</keyword>
<dbReference type="Gene3D" id="3.30.1660.10">
    <property type="entry name" value="Flavin-binding protein dodecin"/>
    <property type="match status" value="1"/>
</dbReference>
<evidence type="ECO:0000313" key="5">
    <source>
        <dbReference type="Proteomes" id="UP000003692"/>
    </source>
</evidence>
<dbReference type="SUPFAM" id="SSF159871">
    <property type="entry name" value="YdgH-like"/>
    <property type="match status" value="1"/>
</dbReference>
<feature type="domain" description="YdgH/BhsA/McbA-like" evidence="3">
    <location>
        <begin position="44"/>
        <end position="98"/>
    </location>
</feature>
<dbReference type="InterPro" id="IPR010854">
    <property type="entry name" value="YdgH/BhsA/McbA-like_dom"/>
</dbReference>
<dbReference type="AlphaFoldDB" id="D4F0N4"/>
<proteinExistence type="predicted"/>
<dbReference type="PANTHER" id="PTHR34156">
    <property type="entry name" value="OUTER MEMBRANE PROTEIN-RELATED-RELATED"/>
    <property type="match status" value="1"/>
</dbReference>
<feature type="signal peptide" evidence="2">
    <location>
        <begin position="1"/>
        <end position="28"/>
    </location>
</feature>